<protein>
    <recommendedName>
        <fullName evidence="6">Transcription antitermination protein NusB</fullName>
    </recommendedName>
    <alternativeName>
        <fullName evidence="6">Antitermination factor NusB</fullName>
    </alternativeName>
</protein>
<evidence type="ECO:0000313" key="9">
    <source>
        <dbReference type="Proteomes" id="UP001060336"/>
    </source>
</evidence>
<dbReference type="RefSeq" id="WP_257769339.1">
    <property type="nucleotide sequence ID" value="NZ_CP102480.1"/>
</dbReference>
<dbReference type="Pfam" id="PF01029">
    <property type="entry name" value="NusB"/>
    <property type="match status" value="1"/>
</dbReference>
<evidence type="ECO:0000259" key="7">
    <source>
        <dbReference type="Pfam" id="PF01029"/>
    </source>
</evidence>
<reference evidence="8" key="1">
    <citation type="submission" date="2022-08" db="EMBL/GenBank/DDBJ databases">
        <title>Nisaea acidiphila sp. nov., isolated from a marine algal debris and emended description of the genus Nisaea Urios et al. 2008.</title>
        <authorList>
            <person name="Kwon K."/>
        </authorList>
    </citation>
    <scope>NUCLEOTIDE SEQUENCE</scope>
    <source>
        <strain evidence="8">MEBiC11861</strain>
    </source>
</reference>
<dbReference type="InterPro" id="IPR006027">
    <property type="entry name" value="NusB_RsmB_TIM44"/>
</dbReference>
<dbReference type="SUPFAM" id="SSF48013">
    <property type="entry name" value="NusB-like"/>
    <property type="match status" value="1"/>
</dbReference>
<dbReference type="PANTHER" id="PTHR11078:SF3">
    <property type="entry name" value="ANTITERMINATION NUSB DOMAIN-CONTAINING PROTEIN"/>
    <property type="match status" value="1"/>
</dbReference>
<keyword evidence="5 6" id="KW-0804">Transcription</keyword>
<evidence type="ECO:0000256" key="6">
    <source>
        <dbReference type="HAMAP-Rule" id="MF_00073"/>
    </source>
</evidence>
<keyword evidence="9" id="KW-1185">Reference proteome</keyword>
<dbReference type="InterPro" id="IPR011605">
    <property type="entry name" value="NusB_fam"/>
</dbReference>
<accession>A0A9J7ARJ3</accession>
<evidence type="ECO:0000256" key="4">
    <source>
        <dbReference type="ARBA" id="ARBA00023015"/>
    </source>
</evidence>
<gene>
    <name evidence="6 8" type="primary">nusB</name>
    <name evidence="8" type="ORF">NUH88_00705</name>
</gene>
<dbReference type="PANTHER" id="PTHR11078">
    <property type="entry name" value="N UTILIZATION SUBSTANCE PROTEIN B-RELATED"/>
    <property type="match status" value="1"/>
</dbReference>
<dbReference type="NCBIfam" id="TIGR01951">
    <property type="entry name" value="nusB"/>
    <property type="match status" value="1"/>
</dbReference>
<evidence type="ECO:0000256" key="3">
    <source>
        <dbReference type="ARBA" id="ARBA00022884"/>
    </source>
</evidence>
<evidence type="ECO:0000256" key="5">
    <source>
        <dbReference type="ARBA" id="ARBA00023163"/>
    </source>
</evidence>
<dbReference type="GO" id="GO:0006353">
    <property type="term" value="P:DNA-templated transcription termination"/>
    <property type="evidence" value="ECO:0007669"/>
    <property type="project" value="UniProtKB-UniRule"/>
</dbReference>
<name>A0A9J7ARJ3_9PROT</name>
<sequence>MSKSSEKAADRKRRTAARLAAVQTLYQMAITGTPAPRVISEFKELRLDGGAEDESFGPADPVFYERLAAGVASDLETVDRLIEGALTEDWSLDRLETIVRNILQSGAHELLSHGDVPAAVVISEYVDVAHAFFAEKEPGFINGVLDRIARTVRDDRSGAVDSGAEDA</sequence>
<dbReference type="GO" id="GO:0031564">
    <property type="term" value="P:transcription antitermination"/>
    <property type="evidence" value="ECO:0007669"/>
    <property type="project" value="UniProtKB-KW"/>
</dbReference>
<dbReference type="EMBL" id="CP102480">
    <property type="protein sequence ID" value="UUX50227.1"/>
    <property type="molecule type" value="Genomic_DNA"/>
</dbReference>
<dbReference type="InterPro" id="IPR035926">
    <property type="entry name" value="NusB-like_sf"/>
</dbReference>
<keyword evidence="3 6" id="KW-0694">RNA-binding</keyword>
<dbReference type="GO" id="GO:0005829">
    <property type="term" value="C:cytosol"/>
    <property type="evidence" value="ECO:0007669"/>
    <property type="project" value="TreeGrafter"/>
</dbReference>
<dbReference type="Gene3D" id="1.10.940.10">
    <property type="entry name" value="NusB-like"/>
    <property type="match status" value="1"/>
</dbReference>
<evidence type="ECO:0000256" key="2">
    <source>
        <dbReference type="ARBA" id="ARBA00022814"/>
    </source>
</evidence>
<keyword evidence="4 6" id="KW-0805">Transcription regulation</keyword>
<comment type="function">
    <text evidence="6">Involved in transcription antitermination. Required for transcription of ribosomal RNA (rRNA) genes. Binds specifically to the boxA antiterminator sequence of the ribosomal RNA (rrn) operons.</text>
</comment>
<comment type="similarity">
    <text evidence="1 6">Belongs to the NusB family.</text>
</comment>
<evidence type="ECO:0000256" key="1">
    <source>
        <dbReference type="ARBA" id="ARBA00005952"/>
    </source>
</evidence>
<dbReference type="GO" id="GO:0003723">
    <property type="term" value="F:RNA binding"/>
    <property type="evidence" value="ECO:0007669"/>
    <property type="project" value="UniProtKB-UniRule"/>
</dbReference>
<keyword evidence="2 6" id="KW-0889">Transcription antitermination</keyword>
<dbReference type="AlphaFoldDB" id="A0A9J7ARJ3"/>
<dbReference type="Proteomes" id="UP001060336">
    <property type="component" value="Chromosome"/>
</dbReference>
<proteinExistence type="inferred from homology"/>
<evidence type="ECO:0000313" key="8">
    <source>
        <dbReference type="EMBL" id="UUX50227.1"/>
    </source>
</evidence>
<feature type="domain" description="NusB/RsmB/TIM44" evidence="7">
    <location>
        <begin position="16"/>
        <end position="150"/>
    </location>
</feature>
<dbReference type="HAMAP" id="MF_00073">
    <property type="entry name" value="NusB"/>
    <property type="match status" value="1"/>
</dbReference>
<organism evidence="8 9">
    <name type="scientific">Nisaea acidiphila</name>
    <dbReference type="NCBI Taxonomy" id="1862145"/>
    <lineage>
        <taxon>Bacteria</taxon>
        <taxon>Pseudomonadati</taxon>
        <taxon>Pseudomonadota</taxon>
        <taxon>Alphaproteobacteria</taxon>
        <taxon>Rhodospirillales</taxon>
        <taxon>Thalassobaculaceae</taxon>
        <taxon>Nisaea</taxon>
    </lineage>
</organism>
<dbReference type="KEGG" id="naci:NUH88_00705"/>